<name>A0A6G5AGL1_RHIMP</name>
<accession>A0A6G5AGL1</accession>
<feature type="signal peptide" evidence="1">
    <location>
        <begin position="1"/>
        <end position="18"/>
    </location>
</feature>
<feature type="chain" id="PRO_5026244588" description="Secreted protein" evidence="1">
    <location>
        <begin position="19"/>
        <end position="177"/>
    </location>
</feature>
<evidence type="ECO:0008006" key="3">
    <source>
        <dbReference type="Google" id="ProtNLM"/>
    </source>
</evidence>
<dbReference type="EMBL" id="GIKN01007858">
    <property type="protein sequence ID" value="NIE50131.1"/>
    <property type="molecule type" value="Transcribed_RNA"/>
</dbReference>
<proteinExistence type="predicted"/>
<evidence type="ECO:0000313" key="2">
    <source>
        <dbReference type="EMBL" id="NIE50131.1"/>
    </source>
</evidence>
<keyword evidence="1" id="KW-0732">Signal</keyword>
<protein>
    <recommendedName>
        <fullName evidence="3">Secreted protein</fullName>
    </recommendedName>
</protein>
<organism evidence="2">
    <name type="scientific">Rhipicephalus microplus</name>
    <name type="common">Cattle tick</name>
    <name type="synonym">Boophilus microplus</name>
    <dbReference type="NCBI Taxonomy" id="6941"/>
    <lineage>
        <taxon>Eukaryota</taxon>
        <taxon>Metazoa</taxon>
        <taxon>Ecdysozoa</taxon>
        <taxon>Arthropoda</taxon>
        <taxon>Chelicerata</taxon>
        <taxon>Arachnida</taxon>
        <taxon>Acari</taxon>
        <taxon>Parasitiformes</taxon>
        <taxon>Ixodida</taxon>
        <taxon>Ixodoidea</taxon>
        <taxon>Ixodidae</taxon>
        <taxon>Rhipicephalinae</taxon>
        <taxon>Rhipicephalus</taxon>
        <taxon>Boophilus</taxon>
    </lineage>
</organism>
<sequence length="177" mass="20008">MAFCMFAIAVKTLQLIRMTIFATMKSFRNNEESIHAEVAAQLTDNSSGFDMDGWMNKFLLAKLPWLYMNCVTIVHQTERAPRPVTHTRVFALANRCFFSSCSISTGPSKDVKTILSSRCGSGELPFFLRVVRTCGPGHKGAAADGVVGNFLIYGYRIEYKYYKCSIRNFRIFAHSLY</sequence>
<evidence type="ECO:0000256" key="1">
    <source>
        <dbReference type="SAM" id="SignalP"/>
    </source>
</evidence>
<reference evidence="2" key="1">
    <citation type="submission" date="2020-03" db="EMBL/GenBank/DDBJ databases">
        <title>A transcriptome and proteome of the tick Rhipicephalus microplus shaped by the genetic composition of its hosts and developmental stage.</title>
        <authorList>
            <person name="Garcia G.R."/>
            <person name="Ribeiro J.M.C."/>
            <person name="Maruyama S.R."/>
            <person name="Gardinasse L.G."/>
            <person name="Nelson K."/>
            <person name="Ferreira B.R."/>
            <person name="Andrade T.G."/>
            <person name="Santos I.K.F.M."/>
        </authorList>
    </citation>
    <scope>NUCLEOTIDE SEQUENCE</scope>
    <source>
        <strain evidence="2">NSGR</strain>
        <tissue evidence="2">Salivary glands</tissue>
    </source>
</reference>
<dbReference type="AlphaFoldDB" id="A0A6G5AGL1"/>